<sequence>MLNPLTALSLLISSVMGENPWCKGVQLKKTMVQRQLESDGEVNVINMKRRKWLKRERFMNFSDVYSDKVDRISQLPEPIIHHILSFLPTEDAVCTNVLSKTWYSMWSTFPVFDFSLVEGTYFDKHGIEDWDAETSKDEFLSFVEESLRRRLVQEFNIDKFQMHIIFSSLKSLTPWMDRWLTIVTERNVKELDLIVGCGGTRIYSLPAVVLGAKSIYVLRLSNCNLNLNVADGIIKFSQLRELQLREMHVDEWMIQTFTSSCPLIESLELSSCRGLNSLCLPSSLLQLCKVVLSGCYGLKIVLIEAPNLIHFYIRNASSVPCEINLVACSKSLRKLSLLSSTMTEEEFQNLMSLTPSVEVLELYYLNRCSRIMISSQNLKRLILKACKKWLVAEIDTPNLLSVEHTCYQRYLSFNYINAAHLREVDLEFCLASHDIGWFTKLKELLTSFTHSENFSVVVLCSKNVSIHAKLRELLLLPLYTLVDLNPQVIISSKTFTELVDRVFARFHPDTLSLVSMCSCRKHLEFLYESLVEQEDHRGDSGSRRKDWRHFLGGFEIENLEGIEENRTSPWRAFLNSYSTVAYWTVALKLEWKCTKTYKSRGVMY</sequence>
<dbReference type="InterPro" id="IPR055357">
    <property type="entry name" value="LRR_At1g61320_AtMIF1"/>
</dbReference>
<feature type="chain" id="PRO_5043742185" description="F-box domain-containing protein" evidence="1">
    <location>
        <begin position="18"/>
        <end position="604"/>
    </location>
</feature>
<dbReference type="Pfam" id="PF00646">
    <property type="entry name" value="F-box"/>
    <property type="match status" value="1"/>
</dbReference>
<dbReference type="PANTHER" id="PTHR34145">
    <property type="entry name" value="OS02G0105600 PROTEIN"/>
    <property type="match status" value="1"/>
</dbReference>
<dbReference type="Gene3D" id="3.80.10.10">
    <property type="entry name" value="Ribonuclease Inhibitor"/>
    <property type="match status" value="1"/>
</dbReference>
<name>A0AAV6KUT8_9ERIC</name>
<dbReference type="Proteomes" id="UP000823749">
    <property type="component" value="Chromosome 3"/>
</dbReference>
<keyword evidence="5" id="KW-1185">Reference proteome</keyword>
<reference evidence="4" key="1">
    <citation type="submission" date="2020-08" db="EMBL/GenBank/DDBJ databases">
        <title>Plant Genome Project.</title>
        <authorList>
            <person name="Zhang R.-G."/>
        </authorList>
    </citation>
    <scope>NUCLEOTIDE SEQUENCE</scope>
    <source>
        <strain evidence="4">WSP0</strain>
        <tissue evidence="4">Leaf</tissue>
    </source>
</reference>
<dbReference type="SUPFAM" id="SSF81383">
    <property type="entry name" value="F-box domain"/>
    <property type="match status" value="1"/>
</dbReference>
<dbReference type="InterPro" id="IPR053781">
    <property type="entry name" value="F-box_AtFBL13-like"/>
</dbReference>
<proteinExistence type="predicted"/>
<organism evidence="4 5">
    <name type="scientific">Rhododendron griersonianum</name>
    <dbReference type="NCBI Taxonomy" id="479676"/>
    <lineage>
        <taxon>Eukaryota</taxon>
        <taxon>Viridiplantae</taxon>
        <taxon>Streptophyta</taxon>
        <taxon>Embryophyta</taxon>
        <taxon>Tracheophyta</taxon>
        <taxon>Spermatophyta</taxon>
        <taxon>Magnoliopsida</taxon>
        <taxon>eudicotyledons</taxon>
        <taxon>Gunneridae</taxon>
        <taxon>Pentapetalae</taxon>
        <taxon>asterids</taxon>
        <taxon>Ericales</taxon>
        <taxon>Ericaceae</taxon>
        <taxon>Ericoideae</taxon>
        <taxon>Rhodoreae</taxon>
        <taxon>Rhododendron</taxon>
    </lineage>
</organism>
<dbReference type="SUPFAM" id="SSF52047">
    <property type="entry name" value="RNI-like"/>
    <property type="match status" value="1"/>
</dbReference>
<feature type="domain" description="At1g61320/AtMIF1 LRR" evidence="3">
    <location>
        <begin position="326"/>
        <end position="424"/>
    </location>
</feature>
<evidence type="ECO:0000259" key="3">
    <source>
        <dbReference type="Pfam" id="PF23622"/>
    </source>
</evidence>
<comment type="caution">
    <text evidence="4">The sequence shown here is derived from an EMBL/GenBank/DDBJ whole genome shotgun (WGS) entry which is preliminary data.</text>
</comment>
<evidence type="ECO:0000256" key="1">
    <source>
        <dbReference type="SAM" id="SignalP"/>
    </source>
</evidence>
<dbReference type="AlphaFoldDB" id="A0AAV6KUT8"/>
<dbReference type="Pfam" id="PF23622">
    <property type="entry name" value="LRR_At1g61320_AtMIF1"/>
    <property type="match status" value="2"/>
</dbReference>
<accession>A0AAV6KUT8</accession>
<dbReference type="InterPro" id="IPR036047">
    <property type="entry name" value="F-box-like_dom_sf"/>
</dbReference>
<dbReference type="PANTHER" id="PTHR34145:SF28">
    <property type="entry name" value="F-BOX DOMAIN-CONTAINING PROTEIN"/>
    <property type="match status" value="1"/>
</dbReference>
<evidence type="ECO:0000313" key="4">
    <source>
        <dbReference type="EMBL" id="KAG5556341.1"/>
    </source>
</evidence>
<dbReference type="Gene3D" id="1.20.1280.50">
    <property type="match status" value="1"/>
</dbReference>
<keyword evidence="1" id="KW-0732">Signal</keyword>
<protein>
    <recommendedName>
        <fullName evidence="6">F-box domain-containing protein</fullName>
    </recommendedName>
</protein>
<evidence type="ECO:0008006" key="6">
    <source>
        <dbReference type="Google" id="ProtNLM"/>
    </source>
</evidence>
<dbReference type="CDD" id="cd22160">
    <property type="entry name" value="F-box_AtFBL13-like"/>
    <property type="match status" value="1"/>
</dbReference>
<dbReference type="EMBL" id="JACTNZ010000003">
    <property type="protein sequence ID" value="KAG5556341.1"/>
    <property type="molecule type" value="Genomic_DNA"/>
</dbReference>
<feature type="domain" description="At1g61320/AtMIF1 LRR" evidence="3">
    <location>
        <begin position="160"/>
        <end position="317"/>
    </location>
</feature>
<evidence type="ECO:0000313" key="5">
    <source>
        <dbReference type="Proteomes" id="UP000823749"/>
    </source>
</evidence>
<feature type="signal peptide" evidence="1">
    <location>
        <begin position="1"/>
        <end position="17"/>
    </location>
</feature>
<dbReference type="InterPro" id="IPR032675">
    <property type="entry name" value="LRR_dom_sf"/>
</dbReference>
<evidence type="ECO:0000259" key="2">
    <source>
        <dbReference type="Pfam" id="PF00646"/>
    </source>
</evidence>
<dbReference type="InterPro" id="IPR053772">
    <property type="entry name" value="At1g61320/At1g61330-like"/>
</dbReference>
<dbReference type="InterPro" id="IPR001810">
    <property type="entry name" value="F-box_dom"/>
</dbReference>
<gene>
    <name evidence="4" type="ORF">RHGRI_006818</name>
</gene>
<feature type="domain" description="F-box" evidence="2">
    <location>
        <begin position="72"/>
        <end position="111"/>
    </location>
</feature>